<comment type="caution">
    <text evidence="2">The sequence shown here is derived from an EMBL/GenBank/DDBJ whole genome shotgun (WGS) entry which is preliminary data.</text>
</comment>
<sequence length="158" mass="17241">MESEVKKKRERDGGDSPDAKRLRENILDDSDDEEAAAADAVVGGGDEQLNVFMKILKEEIAGGEEGGDSRTDLGYLLEATDDELGLPPTAAESPVGSGFSERCYEMGGDYCWEEMPSYEDPFRFFGAEEADYIALDGLFDFSATNFGSADSFFRSLAQ</sequence>
<feature type="region of interest" description="Disordered" evidence="1">
    <location>
        <begin position="1"/>
        <end position="41"/>
    </location>
</feature>
<protein>
    <submittedName>
        <fullName evidence="2">Uncharacterized protein</fullName>
    </submittedName>
</protein>
<evidence type="ECO:0000313" key="3">
    <source>
        <dbReference type="Proteomes" id="UP000015453"/>
    </source>
</evidence>
<evidence type="ECO:0000256" key="1">
    <source>
        <dbReference type="SAM" id="MobiDB-lite"/>
    </source>
</evidence>
<keyword evidence="3" id="KW-1185">Reference proteome</keyword>
<dbReference type="Proteomes" id="UP000015453">
    <property type="component" value="Unassembled WGS sequence"/>
</dbReference>
<organism evidence="2 3">
    <name type="scientific">Genlisea aurea</name>
    <dbReference type="NCBI Taxonomy" id="192259"/>
    <lineage>
        <taxon>Eukaryota</taxon>
        <taxon>Viridiplantae</taxon>
        <taxon>Streptophyta</taxon>
        <taxon>Embryophyta</taxon>
        <taxon>Tracheophyta</taxon>
        <taxon>Spermatophyta</taxon>
        <taxon>Magnoliopsida</taxon>
        <taxon>eudicotyledons</taxon>
        <taxon>Gunneridae</taxon>
        <taxon>Pentapetalae</taxon>
        <taxon>asterids</taxon>
        <taxon>lamiids</taxon>
        <taxon>Lamiales</taxon>
        <taxon>Lentibulariaceae</taxon>
        <taxon>Genlisea</taxon>
    </lineage>
</organism>
<evidence type="ECO:0000313" key="2">
    <source>
        <dbReference type="EMBL" id="EPS64843.1"/>
    </source>
</evidence>
<feature type="compositionally biased region" description="Basic and acidic residues" evidence="1">
    <location>
        <begin position="1"/>
        <end position="26"/>
    </location>
</feature>
<reference evidence="2 3" key="1">
    <citation type="journal article" date="2013" name="BMC Genomics">
        <title>The miniature genome of a carnivorous plant Genlisea aurea contains a low number of genes and short non-coding sequences.</title>
        <authorList>
            <person name="Leushkin E.V."/>
            <person name="Sutormin R.A."/>
            <person name="Nabieva E.R."/>
            <person name="Penin A.A."/>
            <person name="Kondrashov A.S."/>
            <person name="Logacheva M.D."/>
        </authorList>
    </citation>
    <scope>NUCLEOTIDE SEQUENCE [LARGE SCALE GENOMIC DNA]</scope>
</reference>
<gene>
    <name evidence="2" type="ORF">M569_09941</name>
</gene>
<dbReference type="PANTHER" id="PTHR34539">
    <property type="entry name" value="T6J4.11 PROTEIN"/>
    <property type="match status" value="1"/>
</dbReference>
<accession>S8DPC9</accession>
<dbReference type="EMBL" id="AUSU01004580">
    <property type="protein sequence ID" value="EPS64843.1"/>
    <property type="molecule type" value="Genomic_DNA"/>
</dbReference>
<proteinExistence type="predicted"/>
<dbReference type="OrthoDB" id="781489at2759"/>
<feature type="compositionally biased region" description="Acidic residues" evidence="1">
    <location>
        <begin position="27"/>
        <end position="36"/>
    </location>
</feature>
<name>S8DPC9_9LAMI</name>
<dbReference type="AlphaFoldDB" id="S8DPC9"/>
<dbReference type="PANTHER" id="PTHR34539:SF19">
    <property type="entry name" value="T6J4.11 PROTEIN"/>
    <property type="match status" value="1"/>
</dbReference>